<keyword evidence="2 12" id="KW-1003">Cell membrane</keyword>
<evidence type="ECO:0000256" key="2">
    <source>
        <dbReference type="ARBA" id="ARBA00022475"/>
    </source>
</evidence>
<sequence>MSAVLVQAGAIALGASAGALLRWQAGLRCGVLVSGIPLGTLVVNVAGGLLIGLALVWFRLHPDQQVWRLLAVTGFLGGLTTFSTFSGETLTLLAGGRHGTALLHAGLHLLGALLAAAAGHAAGRWLWDA</sequence>
<evidence type="ECO:0000256" key="12">
    <source>
        <dbReference type="HAMAP-Rule" id="MF_00454"/>
    </source>
</evidence>
<keyword evidence="3" id="KW-0997">Cell inner membrane</keyword>
<keyword evidence="12" id="KW-0813">Transport</keyword>
<keyword evidence="8 12" id="KW-0472">Membrane</keyword>
<proteinExistence type="inferred from homology"/>
<evidence type="ECO:0000256" key="9">
    <source>
        <dbReference type="ARBA" id="ARBA00023303"/>
    </source>
</evidence>
<evidence type="ECO:0000256" key="10">
    <source>
        <dbReference type="ARBA" id="ARBA00035120"/>
    </source>
</evidence>
<dbReference type="PANTHER" id="PTHR28259">
    <property type="entry name" value="FLUORIDE EXPORT PROTEIN 1-RELATED"/>
    <property type="match status" value="1"/>
</dbReference>
<reference evidence="13 14" key="1">
    <citation type="submission" date="2018-05" db="EMBL/GenBank/DDBJ databases">
        <title>Genomic Encyclopedia of Type Strains, Phase IV (KMG-IV): sequencing the most valuable type-strain genomes for metagenomic binning, comparative biology and taxonomic classification.</title>
        <authorList>
            <person name="Goeker M."/>
        </authorList>
    </citation>
    <scope>NUCLEOTIDE SEQUENCE [LARGE SCALE GENOMIC DNA]</scope>
    <source>
        <strain evidence="13 14">DSM 566</strain>
    </source>
</reference>
<comment type="caution">
    <text evidence="13">The sequence shown here is derived from an EMBL/GenBank/DDBJ whole genome shotgun (WGS) entry which is preliminary data.</text>
</comment>
<name>A0A318HBT5_9BURK</name>
<keyword evidence="4 12" id="KW-0812">Transmembrane</keyword>
<evidence type="ECO:0000256" key="11">
    <source>
        <dbReference type="ARBA" id="ARBA00035585"/>
    </source>
</evidence>
<keyword evidence="6 12" id="KW-0915">Sodium</keyword>
<keyword evidence="5 12" id="KW-1133">Transmembrane helix</keyword>
<feature type="binding site" evidence="12">
    <location>
        <position position="77"/>
    </location>
    <ligand>
        <name>Na(+)</name>
        <dbReference type="ChEBI" id="CHEBI:29101"/>
        <note>structural</note>
    </ligand>
</feature>
<protein>
    <recommendedName>
        <fullName evidence="12">Fluoride-specific ion channel FluC</fullName>
    </recommendedName>
</protein>
<evidence type="ECO:0000256" key="4">
    <source>
        <dbReference type="ARBA" id="ARBA00022692"/>
    </source>
</evidence>
<organism evidence="13 14">
    <name type="scientific">Sphaerotilus hippei</name>
    <dbReference type="NCBI Taxonomy" id="744406"/>
    <lineage>
        <taxon>Bacteria</taxon>
        <taxon>Pseudomonadati</taxon>
        <taxon>Pseudomonadota</taxon>
        <taxon>Betaproteobacteria</taxon>
        <taxon>Burkholderiales</taxon>
        <taxon>Sphaerotilaceae</taxon>
        <taxon>Sphaerotilus</taxon>
    </lineage>
</organism>
<evidence type="ECO:0000256" key="3">
    <source>
        <dbReference type="ARBA" id="ARBA00022519"/>
    </source>
</evidence>
<evidence type="ECO:0000256" key="1">
    <source>
        <dbReference type="ARBA" id="ARBA00004651"/>
    </source>
</evidence>
<dbReference type="NCBIfam" id="TIGR00494">
    <property type="entry name" value="crcB"/>
    <property type="match status" value="1"/>
</dbReference>
<evidence type="ECO:0000313" key="14">
    <source>
        <dbReference type="Proteomes" id="UP000247811"/>
    </source>
</evidence>
<dbReference type="GO" id="GO:0046872">
    <property type="term" value="F:metal ion binding"/>
    <property type="evidence" value="ECO:0007669"/>
    <property type="project" value="UniProtKB-KW"/>
</dbReference>
<evidence type="ECO:0000256" key="6">
    <source>
        <dbReference type="ARBA" id="ARBA00023053"/>
    </source>
</evidence>
<comment type="activity regulation">
    <text evidence="12">Na(+) is not transported, but it plays an essential structural role and its presence is essential for fluoride channel function.</text>
</comment>
<dbReference type="EMBL" id="QJJS01000003">
    <property type="protein sequence ID" value="PXW98199.1"/>
    <property type="molecule type" value="Genomic_DNA"/>
</dbReference>
<evidence type="ECO:0000256" key="7">
    <source>
        <dbReference type="ARBA" id="ARBA00023065"/>
    </source>
</evidence>
<keyword evidence="7 12" id="KW-0406">Ion transport</keyword>
<gene>
    <name evidence="12" type="primary">fluC</name>
    <name evidence="12" type="synonym">crcB</name>
    <name evidence="13" type="ORF">C7444_103297</name>
</gene>
<comment type="similarity">
    <text evidence="10 12">Belongs to the fluoride channel Fluc/FEX (TC 1.A.43) family.</text>
</comment>
<evidence type="ECO:0000256" key="8">
    <source>
        <dbReference type="ARBA" id="ARBA00023136"/>
    </source>
</evidence>
<dbReference type="HAMAP" id="MF_00454">
    <property type="entry name" value="FluC"/>
    <property type="match status" value="1"/>
</dbReference>
<keyword evidence="14" id="KW-1185">Reference proteome</keyword>
<dbReference type="AlphaFoldDB" id="A0A318HBT5"/>
<feature type="transmembrane region" description="Helical" evidence="12">
    <location>
        <begin position="41"/>
        <end position="60"/>
    </location>
</feature>
<dbReference type="PANTHER" id="PTHR28259:SF1">
    <property type="entry name" value="FLUORIDE EXPORT PROTEIN 1-RELATED"/>
    <property type="match status" value="1"/>
</dbReference>
<keyword evidence="12" id="KW-0479">Metal-binding</keyword>
<dbReference type="InterPro" id="IPR003691">
    <property type="entry name" value="FluC"/>
</dbReference>
<dbReference type="GO" id="GO:0140114">
    <property type="term" value="P:cellular detoxification of fluoride"/>
    <property type="evidence" value="ECO:0007669"/>
    <property type="project" value="UniProtKB-UniRule"/>
</dbReference>
<comment type="function">
    <text evidence="12">Fluoride-specific ion channel. Important for reducing fluoride concentration in the cell, thus reducing its toxicity.</text>
</comment>
<dbReference type="RefSeq" id="WP_110399756.1">
    <property type="nucleotide sequence ID" value="NZ_QJJS01000003.1"/>
</dbReference>
<accession>A0A318HBT5</accession>
<evidence type="ECO:0000256" key="5">
    <source>
        <dbReference type="ARBA" id="ARBA00022989"/>
    </source>
</evidence>
<dbReference type="GO" id="GO:0005886">
    <property type="term" value="C:plasma membrane"/>
    <property type="evidence" value="ECO:0007669"/>
    <property type="project" value="UniProtKB-SubCell"/>
</dbReference>
<feature type="transmembrane region" description="Helical" evidence="12">
    <location>
        <begin position="105"/>
        <end position="127"/>
    </location>
</feature>
<feature type="binding site" evidence="12">
    <location>
        <position position="80"/>
    </location>
    <ligand>
        <name>Na(+)</name>
        <dbReference type="ChEBI" id="CHEBI:29101"/>
        <note>structural</note>
    </ligand>
</feature>
<feature type="transmembrane region" description="Helical" evidence="12">
    <location>
        <begin position="67"/>
        <end position="85"/>
    </location>
</feature>
<evidence type="ECO:0000313" key="13">
    <source>
        <dbReference type="EMBL" id="PXW98199.1"/>
    </source>
</evidence>
<comment type="subcellular location">
    <subcellularLocation>
        <location evidence="1 12">Cell membrane</location>
        <topology evidence="1 12">Multi-pass membrane protein</topology>
    </subcellularLocation>
</comment>
<dbReference type="Pfam" id="PF02537">
    <property type="entry name" value="CRCB"/>
    <property type="match status" value="1"/>
</dbReference>
<keyword evidence="9 12" id="KW-0407">Ion channel</keyword>
<dbReference type="GO" id="GO:0062054">
    <property type="term" value="F:fluoride channel activity"/>
    <property type="evidence" value="ECO:0007669"/>
    <property type="project" value="UniProtKB-UniRule"/>
</dbReference>
<comment type="catalytic activity">
    <reaction evidence="11">
        <text>fluoride(in) = fluoride(out)</text>
        <dbReference type="Rhea" id="RHEA:76159"/>
        <dbReference type="ChEBI" id="CHEBI:17051"/>
    </reaction>
    <physiologicalReaction direction="left-to-right" evidence="11">
        <dbReference type="Rhea" id="RHEA:76160"/>
    </physiologicalReaction>
</comment>
<dbReference type="Proteomes" id="UP000247811">
    <property type="component" value="Unassembled WGS sequence"/>
</dbReference>